<evidence type="ECO:0000313" key="2">
    <source>
        <dbReference type="Proteomes" id="UP000001551"/>
    </source>
</evidence>
<reference evidence="1 2" key="1">
    <citation type="submission" date="2010-12" db="EMBL/GenBank/DDBJ databases">
        <title>Complete sequence of Ethanoligenens harbinense YUAN-3.</title>
        <authorList>
            <person name="Lucas S."/>
            <person name="Copeland A."/>
            <person name="Lapidus A."/>
            <person name="Cheng J.-F."/>
            <person name="Bruce D."/>
            <person name="Goodwin L."/>
            <person name="Pitluck S."/>
            <person name="Chertkov O."/>
            <person name="Misra M."/>
            <person name="Detter J.C."/>
            <person name="Han C."/>
            <person name="Tapia R."/>
            <person name="Land M."/>
            <person name="Hauser L."/>
            <person name="Jeffries C."/>
            <person name="Kyrpides N."/>
            <person name="Ivanova N."/>
            <person name="Mikhailova N."/>
            <person name="Wang A."/>
            <person name="Mouttaki H."/>
            <person name="He Z."/>
            <person name="Zhou J."/>
            <person name="Hemme C.L."/>
            <person name="Woyke T."/>
        </authorList>
    </citation>
    <scope>NUCLEOTIDE SEQUENCE [LARGE SCALE GENOMIC DNA]</scope>
    <source>
        <strain evidence="2">DSM 18485 / JCM 12961 / CGMCC 1.5033 / YUAN-3</strain>
    </source>
</reference>
<evidence type="ECO:0000313" key="1">
    <source>
        <dbReference type="EMBL" id="ADU26491.1"/>
    </source>
</evidence>
<gene>
    <name evidence="1" type="ordered locus">Ethha_0932</name>
</gene>
<proteinExistence type="predicted"/>
<dbReference type="Proteomes" id="UP000001551">
    <property type="component" value="Chromosome"/>
</dbReference>
<protein>
    <submittedName>
        <fullName evidence="1">Uncharacterized protein</fullName>
    </submittedName>
</protein>
<dbReference type="EMBL" id="CP002400">
    <property type="protein sequence ID" value="ADU26491.1"/>
    <property type="molecule type" value="Genomic_DNA"/>
</dbReference>
<dbReference type="HOGENOM" id="CLU_207045_0_0_9"/>
<dbReference type="AlphaFoldDB" id="E6U3S4"/>
<organism evidence="1 2">
    <name type="scientific">Ethanoligenens harbinense (strain DSM 18485 / JCM 12961 / CGMCC 1.5033 / YUAN-3)</name>
    <dbReference type="NCBI Taxonomy" id="663278"/>
    <lineage>
        <taxon>Bacteria</taxon>
        <taxon>Bacillati</taxon>
        <taxon>Bacillota</taxon>
        <taxon>Clostridia</taxon>
        <taxon>Eubacteriales</taxon>
        <taxon>Oscillospiraceae</taxon>
        <taxon>Ethanoligenens</taxon>
    </lineage>
</organism>
<dbReference type="RefSeq" id="WP_013484855.1">
    <property type="nucleotide sequence ID" value="NC_014828.1"/>
</dbReference>
<name>E6U3S4_ETHHY</name>
<keyword evidence="2" id="KW-1185">Reference proteome</keyword>
<accession>E6U3S4</accession>
<dbReference type="KEGG" id="eha:Ethha_0932"/>
<sequence length="56" mass="6561">MAKKAAHSEIPDYEIEALARSLLPEIQKYFESEQGKREFAEWKTRQKVQRADNGHT</sequence>